<protein>
    <submittedName>
        <fullName evidence="2">Uncharacterized protein</fullName>
    </submittedName>
</protein>
<dbReference type="Proteomes" id="UP001054837">
    <property type="component" value="Unassembled WGS sequence"/>
</dbReference>
<feature type="region of interest" description="Disordered" evidence="1">
    <location>
        <begin position="1"/>
        <end position="51"/>
    </location>
</feature>
<proteinExistence type="predicted"/>
<gene>
    <name evidence="2" type="ORF">CDAR_437081</name>
</gene>
<reference evidence="2 3" key="1">
    <citation type="submission" date="2021-06" db="EMBL/GenBank/DDBJ databases">
        <title>Caerostris darwini draft genome.</title>
        <authorList>
            <person name="Kono N."/>
            <person name="Arakawa K."/>
        </authorList>
    </citation>
    <scope>NUCLEOTIDE SEQUENCE [LARGE SCALE GENOMIC DNA]</scope>
</reference>
<dbReference type="AlphaFoldDB" id="A0AAV4TWC2"/>
<feature type="compositionally biased region" description="Low complexity" evidence="1">
    <location>
        <begin position="26"/>
        <end position="35"/>
    </location>
</feature>
<evidence type="ECO:0000256" key="1">
    <source>
        <dbReference type="SAM" id="MobiDB-lite"/>
    </source>
</evidence>
<sequence>MIQIVWPNQLHTKTNEQLKPFKNPTSPSSRNSHSSQPKIRTSRVRGNPPADIEQTKVQHSSLVAVNKEQHSRVCLSIRIDTPTPRNRYREKGDGWVPRVEAPPADGGALKALYQRDGVFYGFGIRESITAMHKAAGPRRTWGRGRTNKSTEARFMRDGRLHMQFPSTFPQENFTPLFFGGNKIVP</sequence>
<dbReference type="EMBL" id="BPLQ01010207">
    <property type="protein sequence ID" value="GIY49167.1"/>
    <property type="molecule type" value="Genomic_DNA"/>
</dbReference>
<comment type="caution">
    <text evidence="2">The sequence shown here is derived from an EMBL/GenBank/DDBJ whole genome shotgun (WGS) entry which is preliminary data.</text>
</comment>
<organism evidence="2 3">
    <name type="scientific">Caerostris darwini</name>
    <dbReference type="NCBI Taxonomy" id="1538125"/>
    <lineage>
        <taxon>Eukaryota</taxon>
        <taxon>Metazoa</taxon>
        <taxon>Ecdysozoa</taxon>
        <taxon>Arthropoda</taxon>
        <taxon>Chelicerata</taxon>
        <taxon>Arachnida</taxon>
        <taxon>Araneae</taxon>
        <taxon>Araneomorphae</taxon>
        <taxon>Entelegynae</taxon>
        <taxon>Araneoidea</taxon>
        <taxon>Araneidae</taxon>
        <taxon>Caerostris</taxon>
    </lineage>
</organism>
<accession>A0AAV4TWC2</accession>
<evidence type="ECO:0000313" key="3">
    <source>
        <dbReference type="Proteomes" id="UP001054837"/>
    </source>
</evidence>
<name>A0AAV4TWC2_9ARAC</name>
<evidence type="ECO:0000313" key="2">
    <source>
        <dbReference type="EMBL" id="GIY49167.1"/>
    </source>
</evidence>
<keyword evidence="3" id="KW-1185">Reference proteome</keyword>